<dbReference type="EMBL" id="CP000473">
    <property type="protein sequence ID" value="ABJ85126.1"/>
    <property type="molecule type" value="Genomic_DNA"/>
</dbReference>
<accession>Q01YY9</accession>
<dbReference type="Gene3D" id="1.20.120.1220">
    <property type="match status" value="1"/>
</dbReference>
<comment type="similarity">
    <text evidence="1">Belongs to the peptidase A24 family.</text>
</comment>
<feature type="domain" description="Prepilin type IV endopeptidase peptidase" evidence="3">
    <location>
        <begin position="7"/>
        <end position="106"/>
    </location>
</feature>
<feature type="transmembrane region" description="Helical" evidence="2">
    <location>
        <begin position="119"/>
        <end position="137"/>
    </location>
</feature>
<dbReference type="InterPro" id="IPR050882">
    <property type="entry name" value="Prepilin_peptidase/N-MTase"/>
</dbReference>
<evidence type="ECO:0000313" key="4">
    <source>
        <dbReference type="EMBL" id="ABJ85126.1"/>
    </source>
</evidence>
<name>Q01YY9_SOLUE</name>
<evidence type="ECO:0000256" key="1">
    <source>
        <dbReference type="ARBA" id="ARBA00005801"/>
    </source>
</evidence>
<dbReference type="Pfam" id="PF01478">
    <property type="entry name" value="Peptidase_A24"/>
    <property type="match status" value="1"/>
</dbReference>
<sequence length="138" mass="13491">MTGMTVAAVVGVIAVVEDLRRRQVPNWLTAAGVAVGVACAAPGGWRGLGMAAAGAVAGFLLLVPFHWLGAMGGGDVKLMAVYGALLGPAGILLAAVFAGVIGGMCAAGTLLLRPRTAAIPYAPAIVLGAWVSLLGGGS</sequence>
<dbReference type="GO" id="GO:0005886">
    <property type="term" value="C:plasma membrane"/>
    <property type="evidence" value="ECO:0007669"/>
    <property type="project" value="TreeGrafter"/>
</dbReference>
<dbReference type="AlphaFoldDB" id="Q01YY9"/>
<keyword evidence="2" id="KW-0812">Transmembrane</keyword>
<keyword evidence="2" id="KW-0472">Membrane</keyword>
<dbReference type="PANTHER" id="PTHR30487">
    <property type="entry name" value="TYPE 4 PREPILIN-LIKE PROTEINS LEADER PEPTIDE-PROCESSING ENZYME"/>
    <property type="match status" value="1"/>
</dbReference>
<reference evidence="4" key="1">
    <citation type="submission" date="2006-10" db="EMBL/GenBank/DDBJ databases">
        <title>Complete sequence of Solibacter usitatus Ellin6076.</title>
        <authorList>
            <consortium name="US DOE Joint Genome Institute"/>
            <person name="Copeland A."/>
            <person name="Lucas S."/>
            <person name="Lapidus A."/>
            <person name="Barry K."/>
            <person name="Detter J.C."/>
            <person name="Glavina del Rio T."/>
            <person name="Hammon N."/>
            <person name="Israni S."/>
            <person name="Dalin E."/>
            <person name="Tice H."/>
            <person name="Pitluck S."/>
            <person name="Thompson L.S."/>
            <person name="Brettin T."/>
            <person name="Bruce D."/>
            <person name="Han C."/>
            <person name="Tapia R."/>
            <person name="Gilna P."/>
            <person name="Schmutz J."/>
            <person name="Larimer F."/>
            <person name="Land M."/>
            <person name="Hauser L."/>
            <person name="Kyrpides N."/>
            <person name="Mikhailova N."/>
            <person name="Janssen P.H."/>
            <person name="Kuske C.R."/>
            <person name="Richardson P."/>
        </authorList>
    </citation>
    <scope>NUCLEOTIDE SEQUENCE</scope>
    <source>
        <strain evidence="4">Ellin6076</strain>
    </source>
</reference>
<feature type="transmembrane region" description="Helical" evidence="2">
    <location>
        <begin position="89"/>
        <end position="112"/>
    </location>
</feature>
<feature type="transmembrane region" description="Helical" evidence="2">
    <location>
        <begin position="48"/>
        <end position="69"/>
    </location>
</feature>
<organism evidence="4">
    <name type="scientific">Solibacter usitatus (strain Ellin6076)</name>
    <dbReference type="NCBI Taxonomy" id="234267"/>
    <lineage>
        <taxon>Bacteria</taxon>
        <taxon>Pseudomonadati</taxon>
        <taxon>Acidobacteriota</taxon>
        <taxon>Terriglobia</taxon>
        <taxon>Bryobacterales</taxon>
        <taxon>Solibacteraceae</taxon>
        <taxon>Candidatus Solibacter</taxon>
    </lineage>
</organism>
<dbReference type="InterPro" id="IPR000045">
    <property type="entry name" value="Prepilin_IV_endopep_pep"/>
</dbReference>
<dbReference type="InParanoid" id="Q01YY9"/>
<protein>
    <submittedName>
        <fullName evidence="4">Peptidase A24A, prepilin type IV</fullName>
    </submittedName>
</protein>
<evidence type="ECO:0000259" key="3">
    <source>
        <dbReference type="Pfam" id="PF01478"/>
    </source>
</evidence>
<keyword evidence="2" id="KW-1133">Transmembrane helix</keyword>
<dbReference type="HOGENOM" id="CLU_057101_8_1_0"/>
<evidence type="ECO:0000256" key="2">
    <source>
        <dbReference type="SAM" id="Phobius"/>
    </source>
</evidence>
<dbReference type="GO" id="GO:0006465">
    <property type="term" value="P:signal peptide processing"/>
    <property type="evidence" value="ECO:0007669"/>
    <property type="project" value="TreeGrafter"/>
</dbReference>
<dbReference type="STRING" id="234267.Acid_4162"/>
<dbReference type="eggNOG" id="COG1989">
    <property type="taxonomic scope" value="Bacteria"/>
</dbReference>
<dbReference type="PANTHER" id="PTHR30487:SF0">
    <property type="entry name" value="PREPILIN LEADER PEPTIDASE_N-METHYLTRANSFERASE-RELATED"/>
    <property type="match status" value="1"/>
</dbReference>
<dbReference type="KEGG" id="sus:Acid_4162"/>
<dbReference type="OrthoDB" id="6199155at2"/>
<gene>
    <name evidence="4" type="ordered locus">Acid_4162</name>
</gene>
<feature type="transmembrane region" description="Helical" evidence="2">
    <location>
        <begin position="24"/>
        <end position="41"/>
    </location>
</feature>
<proteinExistence type="inferred from homology"/>
<dbReference type="GO" id="GO:0004190">
    <property type="term" value="F:aspartic-type endopeptidase activity"/>
    <property type="evidence" value="ECO:0007669"/>
    <property type="project" value="InterPro"/>
</dbReference>